<reference evidence="1 2" key="1">
    <citation type="journal article" date="2014" name="Int. J. Syst. Evol. Microbiol.">
        <title>Phaeodactylibacter xiamenensis gen. nov., sp. nov., a member of the family Saprospiraceae isolated from the marine alga Phaeodactylum tricornutum.</title>
        <authorList>
            <person name="Chen Z.Jr."/>
            <person name="Lei X."/>
            <person name="Lai Q."/>
            <person name="Li Y."/>
            <person name="Zhang B."/>
            <person name="Zhang J."/>
            <person name="Zhang H."/>
            <person name="Yang L."/>
            <person name="Zheng W."/>
            <person name="Tian Y."/>
            <person name="Yu Z."/>
            <person name="Xu H.Jr."/>
            <person name="Zheng T."/>
        </authorList>
    </citation>
    <scope>NUCLEOTIDE SEQUENCE [LARGE SCALE GENOMIC DNA]</scope>
    <source>
        <strain evidence="1 2">KD52</strain>
    </source>
</reference>
<dbReference type="InterPro" id="IPR011990">
    <property type="entry name" value="TPR-like_helical_dom_sf"/>
</dbReference>
<evidence type="ECO:0008006" key="3">
    <source>
        <dbReference type="Google" id="ProtNLM"/>
    </source>
</evidence>
<organism evidence="1 2">
    <name type="scientific">Phaeodactylibacter xiamenensis</name>
    <dbReference type="NCBI Taxonomy" id="1524460"/>
    <lineage>
        <taxon>Bacteria</taxon>
        <taxon>Pseudomonadati</taxon>
        <taxon>Bacteroidota</taxon>
        <taxon>Saprospiria</taxon>
        <taxon>Saprospirales</taxon>
        <taxon>Haliscomenobacteraceae</taxon>
        <taxon>Phaeodactylibacter</taxon>
    </lineage>
</organism>
<sequence length="504" mass="56069">MLCFGINVALAQPQELLHKADSLAKALQYEEANATLSAFITAYPQRKYDLGEAYFKMARNHFQLGHLETATQCNQQSADLRMAIAPDALGLNEQLSACICLEEGQYDTALEHLKKARLYPFFDDPLIPAEIALLESEIQEQRYQYDLALKAARSAAEIVEIVESSEAPPLSGIYLQQAHLLAIKQDWAAAVQACQASLKIEESPEANLLLGQALLADKQPSKEAKTALAKAQQRGSTAIQIEAGLALAQWELENGKPYGVLAQTDRISALINNQQGSRGKKAGANQPHSNQYYTQAQMKYLSAQAYLMETSADSHAQARSAVYQGLDALQRSEKEDTLLQAQLLEQGLMALTHPETGIQAFDKYLDFYLIFYPGRLQRFSSDPKAEAPGIQFFETRSAVFGLYDDADSTFMTRLADEVVRPTLSQLNSGKAEAVNYTAFQQLFGPFEALLAHKESLYLGFPEEWPAQQILQLPTTPEPEGGIWPFRHRPKPIRKKFKINDTVFD</sequence>
<gene>
    <name evidence="1" type="ORF">IX84_29895</name>
</gene>
<keyword evidence="2" id="KW-1185">Reference proteome</keyword>
<accession>A0A098RYW2</accession>
<dbReference type="Gene3D" id="1.25.40.10">
    <property type="entry name" value="Tetratricopeptide repeat domain"/>
    <property type="match status" value="1"/>
</dbReference>
<dbReference type="SUPFAM" id="SSF48452">
    <property type="entry name" value="TPR-like"/>
    <property type="match status" value="2"/>
</dbReference>
<dbReference type="Proteomes" id="UP000029736">
    <property type="component" value="Unassembled WGS sequence"/>
</dbReference>
<evidence type="ECO:0000313" key="2">
    <source>
        <dbReference type="Proteomes" id="UP000029736"/>
    </source>
</evidence>
<evidence type="ECO:0000313" key="1">
    <source>
        <dbReference type="EMBL" id="KGE85110.1"/>
    </source>
</evidence>
<dbReference type="AlphaFoldDB" id="A0A098RYW2"/>
<dbReference type="EMBL" id="JPOS01000093">
    <property type="protein sequence ID" value="KGE85110.1"/>
    <property type="molecule type" value="Genomic_DNA"/>
</dbReference>
<protein>
    <recommendedName>
        <fullName evidence="3">Tetratricopeptide repeat protein</fullName>
    </recommendedName>
</protein>
<comment type="caution">
    <text evidence="1">The sequence shown here is derived from an EMBL/GenBank/DDBJ whole genome shotgun (WGS) entry which is preliminary data.</text>
</comment>
<name>A0A098RYW2_9BACT</name>
<proteinExistence type="predicted"/>